<protein>
    <submittedName>
        <fullName evidence="1">Transcriptional regulator, TetR family</fullName>
    </submittedName>
</protein>
<dbReference type="AlphaFoldDB" id="A0A109INJ1"/>
<dbReference type="Pfam" id="PF13305">
    <property type="entry name" value="TetR_C_33"/>
    <property type="match status" value="1"/>
</dbReference>
<dbReference type="SUPFAM" id="SSF46689">
    <property type="entry name" value="Homeodomain-like"/>
    <property type="match status" value="1"/>
</dbReference>
<dbReference type="InterPro" id="IPR001647">
    <property type="entry name" value="HTH_TetR"/>
</dbReference>
<dbReference type="OrthoDB" id="3210322at2"/>
<dbReference type="PROSITE" id="PS50977">
    <property type="entry name" value="HTH_TETR_2"/>
    <property type="match status" value="1"/>
</dbReference>
<dbReference type="Proteomes" id="UP000198226">
    <property type="component" value="Chromosome I"/>
</dbReference>
<dbReference type="Pfam" id="PF00440">
    <property type="entry name" value="TetR_N"/>
    <property type="match status" value="1"/>
</dbReference>
<evidence type="ECO:0000313" key="1">
    <source>
        <dbReference type="EMBL" id="SCG64985.1"/>
    </source>
</evidence>
<keyword evidence="2" id="KW-1185">Reference proteome</keyword>
<accession>A0A109INJ1</accession>
<organism evidence="1 2">
    <name type="scientific">Micromonospora rifamycinica</name>
    <dbReference type="NCBI Taxonomy" id="291594"/>
    <lineage>
        <taxon>Bacteria</taxon>
        <taxon>Bacillati</taxon>
        <taxon>Actinomycetota</taxon>
        <taxon>Actinomycetes</taxon>
        <taxon>Micromonosporales</taxon>
        <taxon>Micromonosporaceae</taxon>
        <taxon>Micromonospora</taxon>
    </lineage>
</organism>
<evidence type="ECO:0000313" key="2">
    <source>
        <dbReference type="Proteomes" id="UP000198226"/>
    </source>
</evidence>
<reference evidence="2" key="1">
    <citation type="submission" date="2016-06" db="EMBL/GenBank/DDBJ databases">
        <authorList>
            <person name="Varghese N."/>
            <person name="Submissions Spin"/>
        </authorList>
    </citation>
    <scope>NUCLEOTIDE SEQUENCE [LARGE SCALE GENOMIC DNA]</scope>
    <source>
        <strain evidence="2">DSM 44983</strain>
    </source>
</reference>
<sequence length="227" mass="24303">MKASGFRARVRAEIVTELKAVAWRHLAADGANLSLRAVARDMGMASSAVYRYFPSREDLLTALIIDAYDALGESAEKAAESAEPGLARWLAVGHAVRDRALAVPHEWALIYGSPVPGYRAPEDTIGPGARVVLLIGRILQEALRAGRLELGEPLTGEFATELASVAARFGDDMPPRLLADSATMFFMLCGAVNAELFGQLANSVDRDRRGFFSFQLGQAATLAGLTA</sequence>
<dbReference type="SUPFAM" id="SSF48498">
    <property type="entry name" value="Tetracyclin repressor-like, C-terminal domain"/>
    <property type="match status" value="1"/>
</dbReference>
<name>A0A109INJ1_9ACTN</name>
<dbReference type="InterPro" id="IPR036271">
    <property type="entry name" value="Tet_transcr_reg_TetR-rel_C_sf"/>
</dbReference>
<dbReference type="InterPro" id="IPR009057">
    <property type="entry name" value="Homeodomain-like_sf"/>
</dbReference>
<dbReference type="GO" id="GO:0003677">
    <property type="term" value="F:DNA binding"/>
    <property type="evidence" value="ECO:0007669"/>
    <property type="project" value="UniProtKB-UniRule"/>
</dbReference>
<gene>
    <name evidence="1" type="ORF">GA0070623_3098</name>
</gene>
<dbReference type="EMBL" id="LT607752">
    <property type="protein sequence ID" value="SCG64985.1"/>
    <property type="molecule type" value="Genomic_DNA"/>
</dbReference>
<dbReference type="Gene3D" id="1.10.357.10">
    <property type="entry name" value="Tetracycline Repressor, domain 2"/>
    <property type="match status" value="1"/>
</dbReference>
<dbReference type="RefSeq" id="WP_067303174.1">
    <property type="nucleotide sequence ID" value="NZ_LRMV01000014.1"/>
</dbReference>
<dbReference type="InterPro" id="IPR025996">
    <property type="entry name" value="MT1864/Rv1816-like_C"/>
</dbReference>
<proteinExistence type="predicted"/>